<protein>
    <recommendedName>
        <fullName evidence="6">Gustatory receptor</fullName>
    </recommendedName>
</protein>
<keyword evidence="8" id="KW-1185">Reference proteome</keyword>
<feature type="transmembrane region" description="Helical" evidence="6">
    <location>
        <begin position="138"/>
        <end position="158"/>
    </location>
</feature>
<evidence type="ECO:0000256" key="7">
    <source>
        <dbReference type="SAM" id="Coils"/>
    </source>
</evidence>
<dbReference type="FunCoup" id="A0A6I8UFD2">
    <property type="interactions" value="25"/>
</dbReference>
<gene>
    <name evidence="9" type="primary">Gr8a</name>
</gene>
<keyword evidence="2 6" id="KW-1003">Cell membrane</keyword>
<accession>A0A6I8UFD2</accession>
<name>A0A6I8UFD2_DROPS</name>
<evidence type="ECO:0000256" key="6">
    <source>
        <dbReference type="RuleBase" id="RU363108"/>
    </source>
</evidence>
<feature type="transmembrane region" description="Helical" evidence="6">
    <location>
        <begin position="256"/>
        <end position="277"/>
    </location>
</feature>
<evidence type="ECO:0000256" key="5">
    <source>
        <dbReference type="ARBA" id="ARBA00023136"/>
    </source>
</evidence>
<reference evidence="9" key="1">
    <citation type="submission" date="2025-08" db="UniProtKB">
        <authorList>
            <consortium name="RefSeq"/>
        </authorList>
    </citation>
    <scope>IDENTIFICATION</scope>
    <source>
        <strain evidence="9">MV-25-SWS-2005</strain>
        <tissue evidence="9">Whole body</tissue>
    </source>
</reference>
<evidence type="ECO:0000256" key="4">
    <source>
        <dbReference type="ARBA" id="ARBA00022989"/>
    </source>
</evidence>
<dbReference type="KEGG" id="dpo:4814745"/>
<evidence type="ECO:0000313" key="8">
    <source>
        <dbReference type="Proteomes" id="UP000001819"/>
    </source>
</evidence>
<feature type="transmembrane region" description="Helical" evidence="6">
    <location>
        <begin position="164"/>
        <end position="182"/>
    </location>
</feature>
<sequence length="390" mass="45635">MSGRLGRVLHFHLRFYQVLGFHGLPLPGDERPHRTRQLLRAWSLFILMGLSGMVAVCLTSDLEFLYKGDLFGCVNDGMKFIFSELAVLSIYAETMASQRPLARFWWLHGKLNRQQQHGSRRLSRPVSIRSELRQYRRYLISLYGILVGEILINIWLWQVQPADMHLILFWSTFEPLVFLMYMRNVQFVLHMELLRQQLAQLERELSLLAEYSRFASLTGRSFKDFGHFLRRRLLQKQCVYNDVHEMYTCFQRAFRFSTLTVLLSIYVRIAVDCYFMYYTIYISVANLDYSLILPALFEIPAFIYASQSCMVIVPRIAYQLHNIVTETGCCGFADLSLQIQNFSLQILHQPLRINCLGVTILDCCLLTRIVCSVGTYIIYTIQFIPKFSNQ</sequence>
<comment type="function">
    <text evidence="6">Gustatory receptor which mediates acceptance or avoidance behavior, depending on its substrates.</text>
</comment>
<keyword evidence="6 9" id="KW-0675">Receptor</keyword>
<dbReference type="GO" id="GO:0050909">
    <property type="term" value="P:sensory perception of taste"/>
    <property type="evidence" value="ECO:0007669"/>
    <property type="project" value="InterPro"/>
</dbReference>
<evidence type="ECO:0000256" key="3">
    <source>
        <dbReference type="ARBA" id="ARBA00022692"/>
    </source>
</evidence>
<keyword evidence="3 6" id="KW-0812">Transmembrane</keyword>
<keyword evidence="6" id="KW-0807">Transducer</keyword>
<dbReference type="OMA" id="FGCANDA"/>
<comment type="similarity">
    <text evidence="6">Belongs to the insect chemoreceptor superfamily. Gustatory receptor (GR) family.</text>
</comment>
<evidence type="ECO:0000313" key="9">
    <source>
        <dbReference type="RefSeq" id="XP_001354587.4"/>
    </source>
</evidence>
<dbReference type="GO" id="GO:0005886">
    <property type="term" value="C:plasma membrane"/>
    <property type="evidence" value="ECO:0007669"/>
    <property type="project" value="UniProtKB-SubCell"/>
</dbReference>
<keyword evidence="4 6" id="KW-1133">Transmembrane helix</keyword>
<dbReference type="GO" id="GO:0007165">
    <property type="term" value="P:signal transduction"/>
    <property type="evidence" value="ECO:0007669"/>
    <property type="project" value="UniProtKB-KW"/>
</dbReference>
<organism evidence="8 9">
    <name type="scientific">Drosophila pseudoobscura pseudoobscura</name>
    <name type="common">Fruit fly</name>
    <dbReference type="NCBI Taxonomy" id="46245"/>
    <lineage>
        <taxon>Eukaryota</taxon>
        <taxon>Metazoa</taxon>
        <taxon>Ecdysozoa</taxon>
        <taxon>Arthropoda</taxon>
        <taxon>Hexapoda</taxon>
        <taxon>Insecta</taxon>
        <taxon>Pterygota</taxon>
        <taxon>Neoptera</taxon>
        <taxon>Endopterygota</taxon>
        <taxon>Diptera</taxon>
        <taxon>Brachycera</taxon>
        <taxon>Muscomorpha</taxon>
        <taxon>Ephydroidea</taxon>
        <taxon>Drosophilidae</taxon>
        <taxon>Drosophila</taxon>
        <taxon>Sophophora</taxon>
    </lineage>
</organism>
<proteinExistence type="inferred from homology"/>
<dbReference type="Proteomes" id="UP000001819">
    <property type="component" value="Chromosome X"/>
</dbReference>
<feature type="transmembrane region" description="Helical" evidence="6">
    <location>
        <begin position="41"/>
        <end position="66"/>
    </location>
</feature>
<feature type="transmembrane region" description="Helical" evidence="6">
    <location>
        <begin position="78"/>
        <end position="96"/>
    </location>
</feature>
<evidence type="ECO:0000256" key="2">
    <source>
        <dbReference type="ARBA" id="ARBA00022475"/>
    </source>
</evidence>
<comment type="subcellular location">
    <subcellularLocation>
        <location evidence="1 6">Cell membrane</location>
        <topology evidence="1 6">Multi-pass membrane protein</topology>
    </subcellularLocation>
</comment>
<comment type="caution">
    <text evidence="6">Lacks conserved residue(s) required for the propagation of feature annotation.</text>
</comment>
<feature type="coiled-coil region" evidence="7">
    <location>
        <begin position="184"/>
        <end position="211"/>
    </location>
</feature>
<dbReference type="Pfam" id="PF08395">
    <property type="entry name" value="7tm_7"/>
    <property type="match status" value="1"/>
</dbReference>
<keyword evidence="5 6" id="KW-0472">Membrane</keyword>
<keyword evidence="7" id="KW-0175">Coiled coil</keyword>
<evidence type="ECO:0000256" key="1">
    <source>
        <dbReference type="ARBA" id="ARBA00004651"/>
    </source>
</evidence>
<feature type="transmembrane region" description="Helical" evidence="6">
    <location>
        <begin position="289"/>
        <end position="313"/>
    </location>
</feature>
<dbReference type="AlphaFoldDB" id="A0A6I8UFD2"/>
<dbReference type="RefSeq" id="XP_001354587.4">
    <property type="nucleotide sequence ID" value="XM_001354551.4"/>
</dbReference>
<dbReference type="InParanoid" id="A0A6I8UFD2"/>
<dbReference type="InterPro" id="IPR013604">
    <property type="entry name" value="7TM_chemorcpt"/>
</dbReference>